<keyword evidence="2" id="KW-0472">Membrane</keyword>
<feature type="transmembrane region" description="Helical" evidence="2">
    <location>
        <begin position="100"/>
        <end position="119"/>
    </location>
</feature>
<dbReference type="GO" id="GO:0008528">
    <property type="term" value="F:G protein-coupled peptide receptor activity"/>
    <property type="evidence" value="ECO:0007669"/>
    <property type="project" value="InterPro"/>
</dbReference>
<reference evidence="3 4" key="2">
    <citation type="submission" date="2018-11" db="EMBL/GenBank/DDBJ databases">
        <authorList>
            <consortium name="Pathogen Informatics"/>
        </authorList>
    </citation>
    <scope>NUCLEOTIDE SEQUENCE [LARGE SCALE GENOMIC DNA]</scope>
    <source>
        <strain evidence="3 4">Egypt</strain>
    </source>
</reference>
<dbReference type="InterPro" id="IPR019427">
    <property type="entry name" value="7TM_GPCR_serpentine_rcpt_Srw"/>
</dbReference>
<dbReference type="InterPro" id="IPR052954">
    <property type="entry name" value="GPCR-Ligand_Int"/>
</dbReference>
<feature type="transmembrane region" description="Helical" evidence="2">
    <location>
        <begin position="59"/>
        <end position="80"/>
    </location>
</feature>
<feature type="compositionally biased region" description="Basic and acidic residues" evidence="1">
    <location>
        <begin position="21"/>
        <end position="37"/>
    </location>
</feature>
<evidence type="ECO:0000313" key="3">
    <source>
        <dbReference type="EMBL" id="VDP92905.1"/>
    </source>
</evidence>
<proteinExistence type="predicted"/>
<dbReference type="PANTHER" id="PTHR46641:SF2">
    <property type="entry name" value="FMRFAMIDE RECEPTOR"/>
    <property type="match status" value="1"/>
</dbReference>
<dbReference type="WBParaSite" id="ECPE_0001567301-mRNA-1">
    <property type="protein sequence ID" value="ECPE_0001567301-mRNA-1"/>
    <property type="gene ID" value="ECPE_0001567301"/>
</dbReference>
<organism evidence="5">
    <name type="scientific">Echinostoma caproni</name>
    <dbReference type="NCBI Taxonomy" id="27848"/>
    <lineage>
        <taxon>Eukaryota</taxon>
        <taxon>Metazoa</taxon>
        <taxon>Spiralia</taxon>
        <taxon>Lophotrochozoa</taxon>
        <taxon>Platyhelminthes</taxon>
        <taxon>Trematoda</taxon>
        <taxon>Digenea</taxon>
        <taxon>Plagiorchiida</taxon>
        <taxon>Echinostomata</taxon>
        <taxon>Echinostomatoidea</taxon>
        <taxon>Echinostomatidae</taxon>
        <taxon>Echinostoma</taxon>
    </lineage>
</organism>
<feature type="region of interest" description="Disordered" evidence="1">
    <location>
        <begin position="21"/>
        <end position="40"/>
    </location>
</feature>
<dbReference type="EMBL" id="UZAN01061233">
    <property type="protein sequence ID" value="VDP92905.1"/>
    <property type="molecule type" value="Genomic_DNA"/>
</dbReference>
<accession>A0A183B8U8</accession>
<evidence type="ECO:0000256" key="1">
    <source>
        <dbReference type="SAM" id="MobiDB-lite"/>
    </source>
</evidence>
<keyword evidence="2" id="KW-1133">Transmembrane helix</keyword>
<evidence type="ECO:0000256" key="2">
    <source>
        <dbReference type="SAM" id="Phobius"/>
    </source>
</evidence>
<dbReference type="Pfam" id="PF10324">
    <property type="entry name" value="7TM_GPCR_Srw"/>
    <property type="match status" value="1"/>
</dbReference>
<sequence length="170" mass="19882">MTNSRIAETLAKRRHRWIRTENEQMDDNRSRPVRSDSELTQNRALSENHREALNAERTLTLRLFFVSITFFILSTPSLVFVGVETFVPLSRRTFSDAYHISLFMFAINLTCNFILYCLIGHTFRRAVYALVCCKYTKFRSLQNDLVEVSCDSRDSGGHTVDRKQEKMQFP</sequence>
<dbReference type="Gene3D" id="1.20.1070.10">
    <property type="entry name" value="Rhodopsin 7-helix transmembrane proteins"/>
    <property type="match status" value="1"/>
</dbReference>
<dbReference type="Proteomes" id="UP000272942">
    <property type="component" value="Unassembled WGS sequence"/>
</dbReference>
<keyword evidence="2" id="KW-0812">Transmembrane</keyword>
<protein>
    <submittedName>
        <fullName evidence="5">G_PROTEIN_RECEP_F1_2 domain-containing protein</fullName>
    </submittedName>
</protein>
<feature type="region of interest" description="Disordered" evidence="1">
    <location>
        <begin position="151"/>
        <end position="170"/>
    </location>
</feature>
<dbReference type="SUPFAM" id="SSF81321">
    <property type="entry name" value="Family A G protein-coupled receptor-like"/>
    <property type="match status" value="1"/>
</dbReference>
<name>A0A183B8U8_9TREM</name>
<dbReference type="OrthoDB" id="6155320at2759"/>
<reference evidence="5" key="1">
    <citation type="submission" date="2016-06" db="UniProtKB">
        <authorList>
            <consortium name="WormBaseParasite"/>
        </authorList>
    </citation>
    <scope>IDENTIFICATION</scope>
</reference>
<keyword evidence="4" id="KW-1185">Reference proteome</keyword>
<dbReference type="AlphaFoldDB" id="A0A183B8U8"/>
<gene>
    <name evidence="3" type="ORF">ECPE_LOCUS15633</name>
</gene>
<evidence type="ECO:0000313" key="5">
    <source>
        <dbReference type="WBParaSite" id="ECPE_0001567301-mRNA-1"/>
    </source>
</evidence>
<dbReference type="PANTHER" id="PTHR46641">
    <property type="entry name" value="FMRFAMIDE RECEPTOR-RELATED"/>
    <property type="match status" value="1"/>
</dbReference>
<evidence type="ECO:0000313" key="4">
    <source>
        <dbReference type="Proteomes" id="UP000272942"/>
    </source>
</evidence>